<organism evidence="2">
    <name type="scientific">Opuntia streptacantha</name>
    <name type="common">Prickly pear cactus</name>
    <name type="synonym">Opuntia cardona</name>
    <dbReference type="NCBI Taxonomy" id="393608"/>
    <lineage>
        <taxon>Eukaryota</taxon>
        <taxon>Viridiplantae</taxon>
        <taxon>Streptophyta</taxon>
        <taxon>Embryophyta</taxon>
        <taxon>Tracheophyta</taxon>
        <taxon>Spermatophyta</taxon>
        <taxon>Magnoliopsida</taxon>
        <taxon>eudicotyledons</taxon>
        <taxon>Gunneridae</taxon>
        <taxon>Pentapetalae</taxon>
        <taxon>Caryophyllales</taxon>
        <taxon>Cactineae</taxon>
        <taxon>Cactaceae</taxon>
        <taxon>Opuntioideae</taxon>
        <taxon>Opuntia</taxon>
    </lineage>
</organism>
<dbReference type="EMBL" id="GISG01242519">
    <property type="protein sequence ID" value="MBA4669146.1"/>
    <property type="molecule type" value="Transcribed_RNA"/>
</dbReference>
<name>A0A7C9ELS7_OPUST</name>
<proteinExistence type="predicted"/>
<reference evidence="2" key="1">
    <citation type="journal article" date="2013" name="J. Plant Res.">
        <title>Effect of fungi and light on seed germination of three Opuntia species from semiarid lands of central Mexico.</title>
        <authorList>
            <person name="Delgado-Sanchez P."/>
            <person name="Jimenez-Bremont J.F."/>
            <person name="Guerrero-Gonzalez Mde L."/>
            <person name="Flores J."/>
        </authorList>
    </citation>
    <scope>NUCLEOTIDE SEQUENCE</scope>
    <source>
        <tissue evidence="2">Cladode</tissue>
    </source>
</reference>
<sequence>MMVGQLQRPTITLPPRGGVDSLFSGSGFGASPGPMTLVSIFFSENDPDSDRRSFSQLLAGAMASPAPSSENNSGEPDHLRFRQSRPAGLVISQQQGVFTVPAGLSPATLLDCPGLFPGQVGQSVEKRKSDLRVFNLLLF</sequence>
<reference evidence="2" key="2">
    <citation type="submission" date="2020-07" db="EMBL/GenBank/DDBJ databases">
        <authorList>
            <person name="Vera ALvarez R."/>
            <person name="Arias-Moreno D.M."/>
            <person name="Jimenez-Jacinto V."/>
            <person name="Jimenez-Bremont J.F."/>
            <person name="Swaminathan K."/>
            <person name="Moose S.P."/>
            <person name="Guerrero-Gonzalez M.L."/>
            <person name="Marino-Ramirez L."/>
            <person name="Landsman D."/>
            <person name="Rodriguez-Kessler M."/>
            <person name="Delgado-Sanchez P."/>
        </authorList>
    </citation>
    <scope>NUCLEOTIDE SEQUENCE</scope>
    <source>
        <tissue evidence="2">Cladode</tissue>
    </source>
</reference>
<feature type="region of interest" description="Disordered" evidence="1">
    <location>
        <begin position="60"/>
        <end position="83"/>
    </location>
</feature>
<accession>A0A7C9ELS7</accession>
<protein>
    <submittedName>
        <fullName evidence="2">Uncharacterized protein</fullName>
    </submittedName>
</protein>
<dbReference type="AlphaFoldDB" id="A0A7C9ELS7"/>
<evidence type="ECO:0000313" key="2">
    <source>
        <dbReference type="EMBL" id="MBA4669146.1"/>
    </source>
</evidence>
<evidence type="ECO:0000256" key="1">
    <source>
        <dbReference type="SAM" id="MobiDB-lite"/>
    </source>
</evidence>